<accession>A0A7C9AF61</accession>
<dbReference type="EMBL" id="GISG01233954">
    <property type="protein sequence ID" value="MBA4666998.1"/>
    <property type="molecule type" value="Transcribed_RNA"/>
</dbReference>
<reference evidence="1" key="1">
    <citation type="journal article" date="2013" name="J. Plant Res.">
        <title>Effect of fungi and light on seed germination of three Opuntia species from semiarid lands of central Mexico.</title>
        <authorList>
            <person name="Delgado-Sanchez P."/>
            <person name="Jimenez-Bremont J.F."/>
            <person name="Guerrero-Gonzalez Mde L."/>
            <person name="Flores J."/>
        </authorList>
    </citation>
    <scope>NUCLEOTIDE SEQUENCE</scope>
    <source>
        <tissue evidence="1">Cladode</tissue>
    </source>
</reference>
<evidence type="ECO:0000313" key="1">
    <source>
        <dbReference type="EMBL" id="MBA4666998.1"/>
    </source>
</evidence>
<reference evidence="1" key="2">
    <citation type="submission" date="2020-07" db="EMBL/GenBank/DDBJ databases">
        <authorList>
            <person name="Vera ALvarez R."/>
            <person name="Arias-Moreno D.M."/>
            <person name="Jimenez-Jacinto V."/>
            <person name="Jimenez-Bremont J.F."/>
            <person name="Swaminathan K."/>
            <person name="Moose S.P."/>
            <person name="Guerrero-Gonzalez M.L."/>
            <person name="Marino-Ramirez L."/>
            <person name="Landsman D."/>
            <person name="Rodriguez-Kessler M."/>
            <person name="Delgado-Sanchez P."/>
        </authorList>
    </citation>
    <scope>NUCLEOTIDE SEQUENCE</scope>
    <source>
        <tissue evidence="1">Cladode</tissue>
    </source>
</reference>
<name>A0A7C9AF61_OPUST</name>
<proteinExistence type="predicted"/>
<sequence>MQPYRSSQTYKGIKKETLSSNLHRSKFRMGRFSAQTFKSRQNWRCNAVQRSKGAEYDGFSAASSSRLKGRISQQQNCAETCSAGIGSPVSENLGPLCWSSVRT</sequence>
<organism evidence="1">
    <name type="scientific">Opuntia streptacantha</name>
    <name type="common">Prickly pear cactus</name>
    <name type="synonym">Opuntia cardona</name>
    <dbReference type="NCBI Taxonomy" id="393608"/>
    <lineage>
        <taxon>Eukaryota</taxon>
        <taxon>Viridiplantae</taxon>
        <taxon>Streptophyta</taxon>
        <taxon>Embryophyta</taxon>
        <taxon>Tracheophyta</taxon>
        <taxon>Spermatophyta</taxon>
        <taxon>Magnoliopsida</taxon>
        <taxon>eudicotyledons</taxon>
        <taxon>Gunneridae</taxon>
        <taxon>Pentapetalae</taxon>
        <taxon>Caryophyllales</taxon>
        <taxon>Cactineae</taxon>
        <taxon>Cactaceae</taxon>
        <taxon>Opuntioideae</taxon>
        <taxon>Opuntia</taxon>
    </lineage>
</organism>
<dbReference type="EMBL" id="GISG01233951">
    <property type="protein sequence ID" value="MBA4666995.1"/>
    <property type="molecule type" value="Transcribed_RNA"/>
</dbReference>
<dbReference type="AlphaFoldDB" id="A0A7C9AF61"/>
<protein>
    <submittedName>
        <fullName evidence="1">Uncharacterized protein</fullName>
    </submittedName>
</protein>